<accession>A0A397A9E2</accession>
<evidence type="ECO:0000259" key="1">
    <source>
        <dbReference type="Pfam" id="PF03184"/>
    </source>
</evidence>
<dbReference type="PANTHER" id="PTHR19303:SF57">
    <property type="entry name" value="HTH CENPB-TYPE DOMAIN-CONTAINING PROTEIN"/>
    <property type="match status" value="1"/>
</dbReference>
<dbReference type="GO" id="GO:0003677">
    <property type="term" value="F:DNA binding"/>
    <property type="evidence" value="ECO:0007669"/>
    <property type="project" value="TreeGrafter"/>
</dbReference>
<dbReference type="InterPro" id="IPR004875">
    <property type="entry name" value="DDE_SF_endonuclease_dom"/>
</dbReference>
<dbReference type="AlphaFoldDB" id="A0A397A9E2"/>
<reference evidence="2 3" key="1">
    <citation type="submission" date="2018-08" db="EMBL/GenBank/DDBJ databases">
        <title>Aphanomyces genome sequencing and annotation.</title>
        <authorList>
            <person name="Minardi D."/>
            <person name="Oidtmann B."/>
            <person name="Van Der Giezen M."/>
            <person name="Studholme D.J."/>
        </authorList>
    </citation>
    <scope>NUCLEOTIDE SEQUENCE [LARGE SCALE GENOMIC DNA]</scope>
    <source>
        <strain evidence="2 3">Kv</strain>
    </source>
</reference>
<protein>
    <recommendedName>
        <fullName evidence="1">DDE-1 domain-containing protein</fullName>
    </recommendedName>
</protein>
<dbReference type="Proteomes" id="UP000265427">
    <property type="component" value="Unassembled WGS sequence"/>
</dbReference>
<dbReference type="EMBL" id="QUSZ01007066">
    <property type="protein sequence ID" value="RHY03686.1"/>
    <property type="molecule type" value="Genomic_DNA"/>
</dbReference>
<dbReference type="InterPro" id="IPR050863">
    <property type="entry name" value="CenT-Element_Derived"/>
</dbReference>
<dbReference type="Pfam" id="PF03184">
    <property type="entry name" value="DDE_1"/>
    <property type="match status" value="1"/>
</dbReference>
<gene>
    <name evidence="2" type="ORF">DYB36_010917</name>
</gene>
<name>A0A397A9E2_APHAT</name>
<organism evidence="2 3">
    <name type="scientific">Aphanomyces astaci</name>
    <name type="common">Crayfish plague agent</name>
    <dbReference type="NCBI Taxonomy" id="112090"/>
    <lineage>
        <taxon>Eukaryota</taxon>
        <taxon>Sar</taxon>
        <taxon>Stramenopiles</taxon>
        <taxon>Oomycota</taxon>
        <taxon>Saprolegniomycetes</taxon>
        <taxon>Saprolegniales</taxon>
        <taxon>Verrucalvaceae</taxon>
        <taxon>Aphanomyces</taxon>
    </lineage>
</organism>
<proteinExistence type="predicted"/>
<feature type="domain" description="DDE-1" evidence="1">
    <location>
        <begin position="162"/>
        <end position="305"/>
    </location>
</feature>
<evidence type="ECO:0000313" key="2">
    <source>
        <dbReference type="EMBL" id="RHY03686.1"/>
    </source>
</evidence>
<evidence type="ECO:0000313" key="3">
    <source>
        <dbReference type="Proteomes" id="UP000265427"/>
    </source>
</evidence>
<comment type="caution">
    <text evidence="2">The sequence shown here is derived from an EMBL/GenBank/DDBJ whole genome shotgun (WGS) entry which is preliminary data.</text>
</comment>
<dbReference type="GO" id="GO:0005634">
    <property type="term" value="C:nucleus"/>
    <property type="evidence" value="ECO:0007669"/>
    <property type="project" value="TreeGrafter"/>
</dbReference>
<dbReference type="PANTHER" id="PTHR19303">
    <property type="entry name" value="TRANSPOSON"/>
    <property type="match status" value="1"/>
</dbReference>
<sequence length="334" mass="38125">MLVSWVHDMRKDGVPVTSSMLRIMAMKAAIDEGYNKDEFRAPCDTNGGGIAERTKFAERVQQLVSDHGIAVIYNADQTAVNYEYLPTKTINGISEKTVWVKCGGKTKKRDTAMVLADTTGAKHPLFLVLRTTKSKIKAVVQDNLEQRQGFGKLLWKSVEPIQVQYDCHIYGNPIAWWNSKISLEFLELNFARRPDRATKKVLLLWDDFSAHFTDEVVAYAKSINVVLERIPPRFTWICQPTDVAWNRPLKSRLREKWLDLLRRQIQRSNTTASRFKMQPPSRYTAVSWITSAWSDLPESTILNDFVACHLLVGEEQEVIDGGGFVDDDVLEELM</sequence>